<dbReference type="EMBL" id="SOJN01000054">
    <property type="protein sequence ID" value="TET46395.1"/>
    <property type="molecule type" value="Genomic_DNA"/>
</dbReference>
<dbReference type="Gene3D" id="3.50.50.60">
    <property type="entry name" value="FAD/NAD(P)-binding domain"/>
    <property type="match status" value="1"/>
</dbReference>
<dbReference type="Pfam" id="PF01266">
    <property type="entry name" value="DAO"/>
    <property type="match status" value="2"/>
</dbReference>
<feature type="domain" description="FAD dependent oxidoreductase" evidence="2">
    <location>
        <begin position="179"/>
        <end position="394"/>
    </location>
</feature>
<dbReference type="GO" id="GO:0005737">
    <property type="term" value="C:cytoplasm"/>
    <property type="evidence" value="ECO:0007669"/>
    <property type="project" value="TreeGrafter"/>
</dbReference>
<proteinExistence type="predicted"/>
<dbReference type="Proteomes" id="UP000315525">
    <property type="component" value="Unassembled WGS sequence"/>
</dbReference>
<reference evidence="3 4" key="1">
    <citation type="submission" date="2019-03" db="EMBL/GenBank/DDBJ databases">
        <title>Metabolic potential of uncultured bacteria and archaea associated with petroleum seepage in deep-sea sediments.</title>
        <authorList>
            <person name="Dong X."/>
            <person name="Hubert C."/>
        </authorList>
    </citation>
    <scope>NUCLEOTIDE SEQUENCE [LARGE SCALE GENOMIC DNA]</scope>
    <source>
        <strain evidence="3">E44_bin18</strain>
    </source>
</reference>
<dbReference type="PANTHER" id="PTHR13847:SF287">
    <property type="entry name" value="FAD-DEPENDENT OXIDOREDUCTASE DOMAIN-CONTAINING PROTEIN 1"/>
    <property type="match status" value="1"/>
</dbReference>
<dbReference type="GO" id="GO:0016491">
    <property type="term" value="F:oxidoreductase activity"/>
    <property type="evidence" value="ECO:0007669"/>
    <property type="project" value="UniProtKB-KW"/>
</dbReference>
<evidence type="ECO:0000313" key="4">
    <source>
        <dbReference type="Proteomes" id="UP000315525"/>
    </source>
</evidence>
<evidence type="ECO:0000313" key="3">
    <source>
        <dbReference type="EMBL" id="TET46395.1"/>
    </source>
</evidence>
<evidence type="ECO:0000256" key="1">
    <source>
        <dbReference type="ARBA" id="ARBA00023002"/>
    </source>
</evidence>
<sequence>MPKVGKNMGNRFDVIIVGGGIIGASIAYELTQTFPEVQYLLIEKESQLGQENTAKSAACFRSAFSSTVNIKATRHTIEKLKAISNKRDIGLRTSGYLWMLGLPQLNKLQSVFEKIAGSGVDVTYLGPDRLAQKVPGLMIEPPSEGTKEFEGYINDPNLLPEPDFARFFKKVSSDRISVDTIAGGYFCGDCGFLEPSDLVDFLRSEIRRSKNGRTRTDTEVMEITYEHGRVEGVKLRNDERILADKVVVAASIWSNKLLAPHDLHVDAHPVMRQFFHIELSGESCALSDIPMVIFPGGAFMRSSPEGLMVGYAHHNEDEVERSSGRRSIYHSGLRFYLDLYLPGFQNLRSPNYVWGHYHTTPDDAPIIVNRDDGLATVCGCSGSGIMKAHYLGYLEAHALSGCIDRLPPEDKENLALMTNERFAKDEDGDYLDKSKWITEELVL</sequence>
<evidence type="ECO:0000259" key="2">
    <source>
        <dbReference type="Pfam" id="PF01266"/>
    </source>
</evidence>
<accession>A0A523UV24</accession>
<gene>
    <name evidence="3" type="ORF">E3J62_04360</name>
</gene>
<feature type="domain" description="FAD dependent oxidoreductase" evidence="2">
    <location>
        <begin position="13"/>
        <end position="154"/>
    </location>
</feature>
<organism evidence="3 4">
    <name type="scientific">candidate division TA06 bacterium</name>
    <dbReference type="NCBI Taxonomy" id="2250710"/>
    <lineage>
        <taxon>Bacteria</taxon>
        <taxon>Bacteria division TA06</taxon>
    </lineage>
</organism>
<protein>
    <submittedName>
        <fullName evidence="3">FAD-binding oxidoreductase</fullName>
    </submittedName>
</protein>
<dbReference type="InterPro" id="IPR006076">
    <property type="entry name" value="FAD-dep_OxRdtase"/>
</dbReference>
<dbReference type="Gene3D" id="3.30.9.10">
    <property type="entry name" value="D-Amino Acid Oxidase, subunit A, domain 2"/>
    <property type="match status" value="1"/>
</dbReference>
<dbReference type="InterPro" id="IPR036188">
    <property type="entry name" value="FAD/NAD-bd_sf"/>
</dbReference>
<dbReference type="PANTHER" id="PTHR13847">
    <property type="entry name" value="SARCOSINE DEHYDROGENASE-RELATED"/>
    <property type="match status" value="1"/>
</dbReference>
<comment type="caution">
    <text evidence="3">The sequence shown here is derived from an EMBL/GenBank/DDBJ whole genome shotgun (WGS) entry which is preliminary data.</text>
</comment>
<keyword evidence="1" id="KW-0560">Oxidoreductase</keyword>
<name>A0A523UV24_UNCT6</name>
<dbReference type="SUPFAM" id="SSF51905">
    <property type="entry name" value="FAD/NAD(P)-binding domain"/>
    <property type="match status" value="1"/>
</dbReference>
<dbReference type="AlphaFoldDB" id="A0A523UV24"/>